<sequence>MRVPRLSLACGPNAALGGHVSLAMGGAIAAALIPALVTRPREAAPSAP</sequence>
<protein>
    <submittedName>
        <fullName evidence="1">Uncharacterized protein</fullName>
    </submittedName>
</protein>
<dbReference type="RefSeq" id="WP_270112058.1">
    <property type="nucleotide sequence ID" value="NZ_JAPZVP010000018.1"/>
</dbReference>
<accession>A0A9X3PE30</accession>
<proteinExistence type="predicted"/>
<reference evidence="1" key="1">
    <citation type="submission" date="2022-12" db="EMBL/GenBank/DDBJ databases">
        <title>Gycomyces niveus sp.nov.,a novel actinomycete isolated from soil in Shouguan.</title>
        <authorList>
            <person name="Yang X."/>
        </authorList>
    </citation>
    <scope>NUCLEOTIDE SEQUENCE</scope>
    <source>
        <strain evidence="1">NEAU-A15</strain>
    </source>
</reference>
<dbReference type="AlphaFoldDB" id="A0A9X3PE30"/>
<evidence type="ECO:0000313" key="2">
    <source>
        <dbReference type="Proteomes" id="UP001146067"/>
    </source>
</evidence>
<name>A0A9X3PE30_9ACTN</name>
<comment type="caution">
    <text evidence="1">The sequence shown here is derived from an EMBL/GenBank/DDBJ whole genome shotgun (WGS) entry which is preliminary data.</text>
</comment>
<dbReference type="Proteomes" id="UP001146067">
    <property type="component" value="Unassembled WGS sequence"/>
</dbReference>
<evidence type="ECO:0000313" key="1">
    <source>
        <dbReference type="EMBL" id="MDA1362027.1"/>
    </source>
</evidence>
<organism evidence="1 2">
    <name type="scientific">Glycomyces luteolus</name>
    <dbReference type="NCBI Taxonomy" id="2670330"/>
    <lineage>
        <taxon>Bacteria</taxon>
        <taxon>Bacillati</taxon>
        <taxon>Actinomycetota</taxon>
        <taxon>Actinomycetes</taxon>
        <taxon>Glycomycetales</taxon>
        <taxon>Glycomycetaceae</taxon>
        <taxon>Glycomyces</taxon>
    </lineage>
</organism>
<dbReference type="EMBL" id="JAPZVP010000018">
    <property type="protein sequence ID" value="MDA1362027.1"/>
    <property type="molecule type" value="Genomic_DNA"/>
</dbReference>
<gene>
    <name evidence="1" type="ORF">O1R50_20545</name>
</gene>
<keyword evidence="2" id="KW-1185">Reference proteome</keyword>